<comment type="caution">
    <text evidence="2">The sequence shown here is derived from an EMBL/GenBank/DDBJ whole genome shotgun (WGS) entry which is preliminary data.</text>
</comment>
<organism evidence="2 3">
    <name type="scientific">Crepidotus variabilis</name>
    <dbReference type="NCBI Taxonomy" id="179855"/>
    <lineage>
        <taxon>Eukaryota</taxon>
        <taxon>Fungi</taxon>
        <taxon>Dikarya</taxon>
        <taxon>Basidiomycota</taxon>
        <taxon>Agaricomycotina</taxon>
        <taxon>Agaricomycetes</taxon>
        <taxon>Agaricomycetidae</taxon>
        <taxon>Agaricales</taxon>
        <taxon>Agaricineae</taxon>
        <taxon>Crepidotaceae</taxon>
        <taxon>Crepidotus</taxon>
    </lineage>
</organism>
<gene>
    <name evidence="2" type="ORF">CPB83DRAFT_586745</name>
</gene>
<dbReference type="AlphaFoldDB" id="A0A9P6EPR6"/>
<keyword evidence="3" id="KW-1185">Reference proteome</keyword>
<keyword evidence="1" id="KW-0812">Transmembrane</keyword>
<accession>A0A9P6EPR6</accession>
<keyword evidence="1" id="KW-0472">Membrane</keyword>
<reference evidence="2" key="1">
    <citation type="submission" date="2020-11" db="EMBL/GenBank/DDBJ databases">
        <authorList>
            <consortium name="DOE Joint Genome Institute"/>
            <person name="Ahrendt S."/>
            <person name="Riley R."/>
            <person name="Andreopoulos W."/>
            <person name="Labutti K."/>
            <person name="Pangilinan J."/>
            <person name="Ruiz-Duenas F.J."/>
            <person name="Barrasa J.M."/>
            <person name="Sanchez-Garcia M."/>
            <person name="Camarero S."/>
            <person name="Miyauchi S."/>
            <person name="Serrano A."/>
            <person name="Linde D."/>
            <person name="Babiker R."/>
            <person name="Drula E."/>
            <person name="Ayuso-Fernandez I."/>
            <person name="Pacheco R."/>
            <person name="Padilla G."/>
            <person name="Ferreira P."/>
            <person name="Barriuso J."/>
            <person name="Kellner H."/>
            <person name="Castanera R."/>
            <person name="Alfaro M."/>
            <person name="Ramirez L."/>
            <person name="Pisabarro A.G."/>
            <person name="Kuo A."/>
            <person name="Tritt A."/>
            <person name="Lipzen A."/>
            <person name="He G."/>
            <person name="Yan M."/>
            <person name="Ng V."/>
            <person name="Cullen D."/>
            <person name="Martin F."/>
            <person name="Rosso M.-N."/>
            <person name="Henrissat B."/>
            <person name="Hibbett D."/>
            <person name="Martinez A.T."/>
            <person name="Grigoriev I.V."/>
        </authorList>
    </citation>
    <scope>NUCLEOTIDE SEQUENCE</scope>
    <source>
        <strain evidence="2">CBS 506.95</strain>
    </source>
</reference>
<dbReference type="EMBL" id="MU157830">
    <property type="protein sequence ID" value="KAF9532897.1"/>
    <property type="molecule type" value="Genomic_DNA"/>
</dbReference>
<feature type="transmembrane region" description="Helical" evidence="1">
    <location>
        <begin position="35"/>
        <end position="58"/>
    </location>
</feature>
<evidence type="ECO:0000313" key="2">
    <source>
        <dbReference type="EMBL" id="KAF9532897.1"/>
    </source>
</evidence>
<keyword evidence="1" id="KW-1133">Transmembrane helix</keyword>
<proteinExistence type="predicted"/>
<dbReference type="OrthoDB" id="3229610at2759"/>
<protein>
    <submittedName>
        <fullName evidence="2">Uncharacterized protein</fullName>
    </submittedName>
</protein>
<dbReference type="Proteomes" id="UP000807306">
    <property type="component" value="Unassembled WGS sequence"/>
</dbReference>
<name>A0A9P6EPR6_9AGAR</name>
<sequence length="76" mass="8561">MDLHAHSSYGFMHSADSLALSIARIPPPTTRTFRVTVIFCWIYGFCCVISVLELVIICETTKKTLGKRISIRLYPA</sequence>
<evidence type="ECO:0000313" key="3">
    <source>
        <dbReference type="Proteomes" id="UP000807306"/>
    </source>
</evidence>
<evidence type="ECO:0000256" key="1">
    <source>
        <dbReference type="SAM" id="Phobius"/>
    </source>
</evidence>